<organism evidence="2 3">
    <name type="scientific">Symbiodinium microadriaticum</name>
    <name type="common">Dinoflagellate</name>
    <name type="synonym">Zooxanthella microadriatica</name>
    <dbReference type="NCBI Taxonomy" id="2951"/>
    <lineage>
        <taxon>Eukaryota</taxon>
        <taxon>Sar</taxon>
        <taxon>Alveolata</taxon>
        <taxon>Dinophyceae</taxon>
        <taxon>Suessiales</taxon>
        <taxon>Symbiodiniaceae</taxon>
        <taxon>Symbiodinium</taxon>
    </lineage>
</organism>
<evidence type="ECO:0000256" key="1">
    <source>
        <dbReference type="SAM" id="MobiDB-lite"/>
    </source>
</evidence>
<keyword evidence="3" id="KW-1185">Reference proteome</keyword>
<accession>A0A1Q9DCP1</accession>
<dbReference type="Proteomes" id="UP000186817">
    <property type="component" value="Unassembled WGS sequence"/>
</dbReference>
<evidence type="ECO:0000313" key="2">
    <source>
        <dbReference type="EMBL" id="OLP92974.1"/>
    </source>
</evidence>
<dbReference type="EMBL" id="LSRX01000598">
    <property type="protein sequence ID" value="OLP92974.1"/>
    <property type="molecule type" value="Genomic_DNA"/>
</dbReference>
<feature type="region of interest" description="Disordered" evidence="1">
    <location>
        <begin position="316"/>
        <end position="348"/>
    </location>
</feature>
<protein>
    <submittedName>
        <fullName evidence="2">Uncharacterized protein</fullName>
    </submittedName>
</protein>
<reference evidence="2 3" key="1">
    <citation type="submission" date="2016-02" db="EMBL/GenBank/DDBJ databases">
        <title>Genome analysis of coral dinoflagellate symbionts highlights evolutionary adaptations to a symbiotic lifestyle.</title>
        <authorList>
            <person name="Aranda M."/>
            <person name="Li Y."/>
            <person name="Liew Y.J."/>
            <person name="Baumgarten S."/>
            <person name="Simakov O."/>
            <person name="Wilson M."/>
            <person name="Piel J."/>
            <person name="Ashoor H."/>
            <person name="Bougouffa S."/>
            <person name="Bajic V.B."/>
            <person name="Ryu T."/>
            <person name="Ravasi T."/>
            <person name="Bayer T."/>
            <person name="Micklem G."/>
            <person name="Kim H."/>
            <person name="Bhak J."/>
            <person name="Lajeunesse T.C."/>
            <person name="Voolstra C.R."/>
        </authorList>
    </citation>
    <scope>NUCLEOTIDE SEQUENCE [LARGE SCALE GENOMIC DNA]</scope>
    <source>
        <strain evidence="2 3">CCMP2467</strain>
    </source>
</reference>
<evidence type="ECO:0000313" key="3">
    <source>
        <dbReference type="Proteomes" id="UP000186817"/>
    </source>
</evidence>
<feature type="region of interest" description="Disordered" evidence="1">
    <location>
        <begin position="372"/>
        <end position="431"/>
    </location>
</feature>
<dbReference type="AlphaFoldDB" id="A0A1Q9DCP1"/>
<dbReference type="OrthoDB" id="412761at2759"/>
<proteinExistence type="predicted"/>
<name>A0A1Q9DCP1_SYMMI</name>
<comment type="caution">
    <text evidence="2">The sequence shown here is derived from an EMBL/GenBank/DDBJ whole genome shotgun (WGS) entry which is preliminary data.</text>
</comment>
<gene>
    <name evidence="2" type="ORF">AK812_SmicGene25162</name>
</gene>
<sequence length="825" mass="90697">MKFLRQLAAGHNGRLTNGSTEVVLDLRGTFKPDPSALLVEQHLRSYIALVLRWPEDLEPVLVNVFQGMQERFLNHREPWRIAAGPLGATLCYAKDMGWTALSLTQSRIEGKLWCLEDPVQLEQVVQRTHHHWAAKRRGSIGDPRCWRMTWAAIAFVCKDGNIEVLATATGPVPGDQTVFRAEAMALLFIAEHTAGDVDITIDAKSVKTRVERRSLGKTSLDLFIPLREHSDRLHLSWIRSHRSLAQHVQEFGADTAWRWSANGVVDKLAGDEANGARDLSFEAQLQATDKATQKVQGFLAERVALLFGYDKDQGPQVTFDGETAPASKQELQRATGPGAKKVPRTEAKERQELQVVRLAMGTPGQLKWRRAEAKKAGVTRPGGQYFRWSKSTPPAPVGKAVPPAPPPPRRRRTPDEPSAPPKAKGTAVKSKAKIVGISPGGSSKGCACSARYLMAASVEDSSTAMAKAAGSMVKTDLQVLGLGGSRIVVRSPSNPTLVWKISKEEQETERKLFRLMGRWTPGRVRALGAHRVQEVGPQGSVFYASVLEMELCAECPRFCVQTAFELLLTIVHTAKFVLVRDVGRKNVGSRPSGGDRMGEPARNLLILLDGNYWEAYGRSHPHWPGKQKAQGLWSSLNSFTPKLLLPFQEITQRHSGDLESLFLAGHKLMEEMLPEAEFSEACENLLETQVMGQTPDGQLGQWILRDAVVHSLEGGHQWCAQTMPMGIALKQSIAYAFHLEKSIRSSESVLGMEAAARFFSAGDAKLALQWICQAFDGSALKVHGAVGSQTFGFPEGEAVTERTCCGEGNREKTCIDMTTRSSFLA</sequence>